<evidence type="ECO:0000256" key="4">
    <source>
        <dbReference type="ARBA" id="ARBA00022833"/>
    </source>
</evidence>
<evidence type="ECO:0000313" key="6">
    <source>
        <dbReference type="EMBL" id="GAA4723758.1"/>
    </source>
</evidence>
<dbReference type="InterPro" id="IPR003785">
    <property type="entry name" value="Creatininase/forma_Hydrolase"/>
</dbReference>
<organism evidence="6 7">
    <name type="scientific">Nocardioides endophyticus</name>
    <dbReference type="NCBI Taxonomy" id="1353775"/>
    <lineage>
        <taxon>Bacteria</taxon>
        <taxon>Bacillati</taxon>
        <taxon>Actinomycetota</taxon>
        <taxon>Actinomycetes</taxon>
        <taxon>Propionibacteriales</taxon>
        <taxon>Nocardioidaceae</taxon>
        <taxon>Nocardioides</taxon>
    </lineage>
</organism>
<evidence type="ECO:0000256" key="3">
    <source>
        <dbReference type="ARBA" id="ARBA00022801"/>
    </source>
</evidence>
<comment type="caution">
    <text evidence="6">The sequence shown here is derived from an EMBL/GenBank/DDBJ whole genome shotgun (WGS) entry which is preliminary data.</text>
</comment>
<protein>
    <submittedName>
        <fullName evidence="6">Mycofactocin biosynthesis peptidyl-dipeptidase MftE</fullName>
    </submittedName>
</protein>
<dbReference type="InterPro" id="IPR023871">
    <property type="entry name" value="MftE"/>
</dbReference>
<keyword evidence="3" id="KW-0378">Hydrolase</keyword>
<comment type="similarity">
    <text evidence="5">Belongs to the creatininase superfamily.</text>
</comment>
<gene>
    <name evidence="6" type="primary">mftE</name>
    <name evidence="6" type="ORF">GCM10023350_02530</name>
</gene>
<accession>A0ABP8YA94</accession>
<dbReference type="PANTHER" id="PTHR35005:SF1">
    <property type="entry name" value="2-AMINO-5-FORMYLAMINO-6-RIBOSYLAMINOPYRIMIDIN-4(3H)-ONE 5'-MONOPHOSPHATE DEFORMYLASE"/>
    <property type="match status" value="1"/>
</dbReference>
<dbReference type="Pfam" id="PF02633">
    <property type="entry name" value="Creatininase"/>
    <property type="match status" value="1"/>
</dbReference>
<evidence type="ECO:0000313" key="7">
    <source>
        <dbReference type="Proteomes" id="UP001499882"/>
    </source>
</evidence>
<dbReference type="InterPro" id="IPR024087">
    <property type="entry name" value="Creatininase-like_sf"/>
</dbReference>
<name>A0ABP8YA94_9ACTN</name>
<sequence>MVPRGSGEQATFLGRSRADFGCWLTDAREHPMTRLADATSPEAAGAGLVLVPVGSIEQHGPHLPLDTDTTIAIAVAEVVAQELPGTWVAPAVSYGSSGEHQSFPGTSSIGTDALTHLAVELVRSLRTWADRVVFVNAHGGNLAALKASPELEWVPCMTEEVDLHAGFTETSLMLHLRPDSVRLDLAEAGNTQPLREILPAMMAGGIAAVSPNGVLGDPAGASAAEGERVLKAMVADILGRLE</sequence>
<dbReference type="EMBL" id="BAABKN010000004">
    <property type="protein sequence ID" value="GAA4723758.1"/>
    <property type="molecule type" value="Genomic_DNA"/>
</dbReference>
<dbReference type="NCBIfam" id="TIGR03964">
    <property type="entry name" value="mycofact_creat"/>
    <property type="match status" value="1"/>
</dbReference>
<dbReference type="Gene3D" id="3.40.50.10310">
    <property type="entry name" value="Creatininase"/>
    <property type="match status" value="1"/>
</dbReference>
<dbReference type="Proteomes" id="UP001499882">
    <property type="component" value="Unassembled WGS sequence"/>
</dbReference>
<keyword evidence="4" id="KW-0862">Zinc</keyword>
<evidence type="ECO:0000256" key="2">
    <source>
        <dbReference type="ARBA" id="ARBA00022723"/>
    </source>
</evidence>
<dbReference type="SUPFAM" id="SSF102215">
    <property type="entry name" value="Creatininase"/>
    <property type="match status" value="1"/>
</dbReference>
<proteinExistence type="inferred from homology"/>
<keyword evidence="2" id="KW-0479">Metal-binding</keyword>
<dbReference type="PANTHER" id="PTHR35005">
    <property type="entry name" value="3-DEHYDRO-SCYLLO-INOSOSE HYDROLASE"/>
    <property type="match status" value="1"/>
</dbReference>
<comment type="cofactor">
    <cofactor evidence="1">
        <name>Zn(2+)</name>
        <dbReference type="ChEBI" id="CHEBI:29105"/>
    </cofactor>
</comment>
<evidence type="ECO:0000256" key="1">
    <source>
        <dbReference type="ARBA" id="ARBA00001947"/>
    </source>
</evidence>
<evidence type="ECO:0000256" key="5">
    <source>
        <dbReference type="ARBA" id="ARBA00024029"/>
    </source>
</evidence>
<keyword evidence="7" id="KW-1185">Reference proteome</keyword>
<reference evidence="7" key="1">
    <citation type="journal article" date="2019" name="Int. J. Syst. Evol. Microbiol.">
        <title>The Global Catalogue of Microorganisms (GCM) 10K type strain sequencing project: providing services to taxonomists for standard genome sequencing and annotation.</title>
        <authorList>
            <consortium name="The Broad Institute Genomics Platform"/>
            <consortium name="The Broad Institute Genome Sequencing Center for Infectious Disease"/>
            <person name="Wu L."/>
            <person name="Ma J."/>
        </authorList>
    </citation>
    <scope>NUCLEOTIDE SEQUENCE [LARGE SCALE GENOMIC DNA]</scope>
    <source>
        <strain evidence="7">JCM 18532</strain>
    </source>
</reference>